<dbReference type="Gene3D" id="3.30.70.270">
    <property type="match status" value="1"/>
</dbReference>
<evidence type="ECO:0000259" key="2">
    <source>
        <dbReference type="PROSITE" id="PS50883"/>
    </source>
</evidence>
<accession>A0ABW4XHK4</accession>
<name>A0ABW4XHK4_9GAMM</name>
<dbReference type="SUPFAM" id="SSF141868">
    <property type="entry name" value="EAL domain-like"/>
    <property type="match status" value="1"/>
</dbReference>
<evidence type="ECO:0000313" key="6">
    <source>
        <dbReference type="Proteomes" id="UP001597380"/>
    </source>
</evidence>
<comment type="caution">
    <text evidence="5">The sequence shown here is derived from an EMBL/GenBank/DDBJ whole genome shotgun (WGS) entry which is preliminary data.</text>
</comment>
<dbReference type="CDD" id="cd01949">
    <property type="entry name" value="GGDEF"/>
    <property type="match status" value="1"/>
</dbReference>
<dbReference type="SMART" id="SM00052">
    <property type="entry name" value="EAL"/>
    <property type="match status" value="1"/>
</dbReference>
<dbReference type="PANTHER" id="PTHR44757">
    <property type="entry name" value="DIGUANYLATE CYCLASE DGCP"/>
    <property type="match status" value="1"/>
</dbReference>
<dbReference type="Proteomes" id="UP001597380">
    <property type="component" value="Unassembled WGS sequence"/>
</dbReference>
<keyword evidence="1" id="KW-0812">Transmembrane</keyword>
<keyword evidence="1" id="KW-1133">Transmembrane helix</keyword>
<dbReference type="PANTHER" id="PTHR44757:SF2">
    <property type="entry name" value="BIOFILM ARCHITECTURE MAINTENANCE PROTEIN MBAA"/>
    <property type="match status" value="1"/>
</dbReference>
<dbReference type="InterPro" id="IPR052155">
    <property type="entry name" value="Biofilm_reg_signaling"/>
</dbReference>
<dbReference type="InterPro" id="IPR035919">
    <property type="entry name" value="EAL_sf"/>
</dbReference>
<evidence type="ECO:0000259" key="4">
    <source>
        <dbReference type="PROSITE" id="PS50887"/>
    </source>
</evidence>
<dbReference type="PROSITE" id="PS50887">
    <property type="entry name" value="GGDEF"/>
    <property type="match status" value="1"/>
</dbReference>
<dbReference type="InterPro" id="IPR003660">
    <property type="entry name" value="HAMP_dom"/>
</dbReference>
<feature type="domain" description="GGDEF" evidence="4">
    <location>
        <begin position="280"/>
        <end position="413"/>
    </location>
</feature>
<proteinExistence type="predicted"/>
<organism evidence="5 6">
    <name type="scientific">Corallincola platygyrae</name>
    <dbReference type="NCBI Taxonomy" id="1193278"/>
    <lineage>
        <taxon>Bacteria</taxon>
        <taxon>Pseudomonadati</taxon>
        <taxon>Pseudomonadota</taxon>
        <taxon>Gammaproteobacteria</taxon>
        <taxon>Alteromonadales</taxon>
        <taxon>Psychromonadaceae</taxon>
        <taxon>Corallincola</taxon>
    </lineage>
</organism>
<dbReference type="PROSITE" id="PS50885">
    <property type="entry name" value="HAMP"/>
    <property type="match status" value="1"/>
</dbReference>
<gene>
    <name evidence="5" type="ORF">ACFSJ3_03110</name>
</gene>
<dbReference type="InterPro" id="IPR029787">
    <property type="entry name" value="Nucleotide_cyclase"/>
</dbReference>
<dbReference type="CDD" id="cd01948">
    <property type="entry name" value="EAL"/>
    <property type="match status" value="1"/>
</dbReference>
<dbReference type="Gene3D" id="6.10.340.10">
    <property type="match status" value="1"/>
</dbReference>
<keyword evidence="1" id="KW-0472">Membrane</keyword>
<dbReference type="EMBL" id="JBHUHT010000007">
    <property type="protein sequence ID" value="MFD2094957.1"/>
    <property type="molecule type" value="Genomic_DNA"/>
</dbReference>
<feature type="domain" description="HAMP" evidence="3">
    <location>
        <begin position="184"/>
        <end position="237"/>
    </location>
</feature>
<keyword evidence="6" id="KW-1185">Reference proteome</keyword>
<dbReference type="InterPro" id="IPR001633">
    <property type="entry name" value="EAL_dom"/>
</dbReference>
<dbReference type="NCBIfam" id="TIGR00254">
    <property type="entry name" value="GGDEF"/>
    <property type="match status" value="1"/>
</dbReference>
<feature type="transmembrane region" description="Helical" evidence="1">
    <location>
        <begin position="157"/>
        <end position="183"/>
    </location>
</feature>
<dbReference type="Gene3D" id="3.20.20.450">
    <property type="entry name" value="EAL domain"/>
    <property type="match status" value="1"/>
</dbReference>
<dbReference type="Pfam" id="PF00990">
    <property type="entry name" value="GGDEF"/>
    <property type="match status" value="1"/>
</dbReference>
<feature type="domain" description="EAL" evidence="2">
    <location>
        <begin position="422"/>
        <end position="683"/>
    </location>
</feature>
<protein>
    <submittedName>
        <fullName evidence="5">Bifunctional diguanylate cyclase/phosphodiesterase</fullName>
    </submittedName>
</protein>
<evidence type="ECO:0000313" key="5">
    <source>
        <dbReference type="EMBL" id="MFD2094957.1"/>
    </source>
</evidence>
<sequence>MKGIKITSIRSKVLLIVALGISLALTPLLATIYLYSYTQYKDAYIKRVDTEASRLAEYMQGPMAFSVNEDAQTLMSQVSMPDSFAIVACLADGSEWLNHTYTRFGAPAAHLTPSCDQKSSGWTSNIYHVRQPVRDFSGEVLGNLSIAVNTDTLGQSLYRFTLVTLASVLVSLTLSFFAVRILFRSVFKPMKALQDRSHKVIENRDYFTELPVLANDEFGQLSKTFNAMLAAVRGHIAERNNAVHEMNLLANYDSLTGLPNRTLCMDRLQQALKEADDSKLHAGIMFLDLDHFKDVNDSLGHRLGDLLLVTVSQKLLSCLPKRATLARLGGDEFFVIIPDVESAQLVEEYATKCCQSLSEAIELEGNQIFTRASIGIALYPDHGNNAEEIMRAADAAMYSAKESGRNTYRVFENNLSQAIKRRHKLANELHNAIPDRQMYLVYQPVISLVEPDALGFEALLRWQHPELGSISPMEFIPIAESSGLILELSDFVLSRALEDIGNIKALLKNTPHFSTEKLRVAINLSAAQFKTEDLVSQVVDQASHYSIDLRHLGLEVTESLFISEKAMACQVLESLRVLGCTVSIDDFGTGYSSLAYLSTLPVDTLKIDRSFVDEIETSFNDRTITLAILRLANSLGMDVVAEGVENQAQLAFLEKQACDKAQGYFFAKPMQLKELPEWLASPAHMQKKA</sequence>
<dbReference type="SMART" id="SM00267">
    <property type="entry name" value="GGDEF"/>
    <property type="match status" value="1"/>
</dbReference>
<dbReference type="CDD" id="cd06225">
    <property type="entry name" value="HAMP"/>
    <property type="match status" value="1"/>
</dbReference>
<evidence type="ECO:0000259" key="3">
    <source>
        <dbReference type="PROSITE" id="PS50885"/>
    </source>
</evidence>
<dbReference type="InterPro" id="IPR000160">
    <property type="entry name" value="GGDEF_dom"/>
</dbReference>
<reference evidence="6" key="1">
    <citation type="journal article" date="2019" name="Int. J. Syst. Evol. Microbiol.">
        <title>The Global Catalogue of Microorganisms (GCM) 10K type strain sequencing project: providing services to taxonomists for standard genome sequencing and annotation.</title>
        <authorList>
            <consortium name="The Broad Institute Genomics Platform"/>
            <consortium name="The Broad Institute Genome Sequencing Center for Infectious Disease"/>
            <person name="Wu L."/>
            <person name="Ma J."/>
        </authorList>
    </citation>
    <scope>NUCLEOTIDE SEQUENCE [LARGE SCALE GENOMIC DNA]</scope>
    <source>
        <strain evidence="6">CGMCC 1.10992</strain>
    </source>
</reference>
<dbReference type="InterPro" id="IPR043128">
    <property type="entry name" value="Rev_trsase/Diguanyl_cyclase"/>
</dbReference>
<dbReference type="RefSeq" id="WP_345338038.1">
    <property type="nucleotide sequence ID" value="NZ_BAABLI010000004.1"/>
</dbReference>
<dbReference type="SUPFAM" id="SSF55073">
    <property type="entry name" value="Nucleotide cyclase"/>
    <property type="match status" value="1"/>
</dbReference>
<evidence type="ECO:0000256" key="1">
    <source>
        <dbReference type="SAM" id="Phobius"/>
    </source>
</evidence>
<dbReference type="Pfam" id="PF00563">
    <property type="entry name" value="EAL"/>
    <property type="match status" value="1"/>
</dbReference>
<dbReference type="PROSITE" id="PS50883">
    <property type="entry name" value="EAL"/>
    <property type="match status" value="1"/>
</dbReference>
<dbReference type="SMART" id="SM00304">
    <property type="entry name" value="HAMP"/>
    <property type="match status" value="1"/>
</dbReference>